<comment type="cofactor">
    <cofactor evidence="1">
        <name>Mg(2+)</name>
        <dbReference type="ChEBI" id="CHEBI:18420"/>
    </cofactor>
</comment>
<evidence type="ECO:0000256" key="7">
    <source>
        <dbReference type="SAM" id="SignalP"/>
    </source>
</evidence>
<dbReference type="GO" id="GO:0005524">
    <property type="term" value="F:ATP binding"/>
    <property type="evidence" value="ECO:0007669"/>
    <property type="project" value="UniProtKB-UniRule"/>
</dbReference>
<feature type="transmembrane region" description="Helical" evidence="6">
    <location>
        <begin position="41"/>
        <end position="69"/>
    </location>
</feature>
<dbReference type="SUPFAM" id="SSF56112">
    <property type="entry name" value="Protein kinase-like (PK-like)"/>
    <property type="match status" value="1"/>
</dbReference>
<keyword evidence="4 5" id="KW-0067">ATP-binding</keyword>
<feature type="binding site" evidence="5">
    <location>
        <position position="162"/>
    </location>
    <ligand>
        <name>ATP</name>
        <dbReference type="ChEBI" id="CHEBI:30616"/>
    </ligand>
</feature>
<dbReference type="GO" id="GO:0004672">
    <property type="term" value="F:protein kinase activity"/>
    <property type="evidence" value="ECO:0007669"/>
    <property type="project" value="InterPro"/>
</dbReference>
<evidence type="ECO:0000256" key="5">
    <source>
        <dbReference type="PROSITE-ProRule" id="PRU10141"/>
    </source>
</evidence>
<dbReference type="Pfam" id="PF00069">
    <property type="entry name" value="Pkinase"/>
    <property type="match status" value="1"/>
</dbReference>
<sequence length="345" mass="36989">MVTLGSLWVLWVPTGSCGFLCGHWGHYGFCGFLWGHWDPYGVLWVPLGSVGPYGDIGVPLGFLGFLWVLMGPRGSRSVSYGLPIPTDPMAEADPEGRREVSVGRGPPGGGGGPLALLKARALDVTFEVGDDYEVIETIGTGAYGVVSSARRRDTGQPVAIKKIPNAFDVVTNAKRTLRELKILKHFKHDNIIGIKDILRPAGPYGEFRSVCVATRGAAEGLGVGRNLWGGGGTRGDVIWGHLGLWGGGGAHGVEVEPMGWRWKPWGGDGTYGVEAELMETSFGVTWGCGLEMEAMGWRGMPWGGDGRYGVEMKPMVWRWKPWGGGGTHRDVIWGHLGLWGGGGAH</sequence>
<feature type="signal peptide" evidence="7">
    <location>
        <begin position="1"/>
        <end position="18"/>
    </location>
</feature>
<reference evidence="9" key="3">
    <citation type="submission" date="2025-09" db="UniProtKB">
        <authorList>
            <consortium name="Ensembl"/>
        </authorList>
    </citation>
    <scope>IDENTIFICATION</scope>
</reference>
<dbReference type="AlphaFoldDB" id="A0A803XS70"/>
<accession>A0A803XS70</accession>
<dbReference type="PANTHER" id="PTHR24055">
    <property type="entry name" value="MITOGEN-ACTIVATED PROTEIN KINASE"/>
    <property type="match status" value="1"/>
</dbReference>
<keyword evidence="6" id="KW-0812">Transmembrane</keyword>
<dbReference type="Proteomes" id="UP000001645">
    <property type="component" value="Unplaced"/>
</dbReference>
<protein>
    <recommendedName>
        <fullName evidence="8">Protein kinase domain-containing protein</fullName>
    </recommendedName>
</protein>
<dbReference type="SMART" id="SM00220">
    <property type="entry name" value="S_TKc"/>
    <property type="match status" value="1"/>
</dbReference>
<dbReference type="InterPro" id="IPR017441">
    <property type="entry name" value="Protein_kinase_ATP_BS"/>
</dbReference>
<dbReference type="InterPro" id="IPR000719">
    <property type="entry name" value="Prot_kinase_dom"/>
</dbReference>
<evidence type="ECO:0000313" key="10">
    <source>
        <dbReference type="Proteomes" id="UP000001645"/>
    </source>
</evidence>
<dbReference type="Ensembl" id="ENSMGAT00000031919.1">
    <property type="protein sequence ID" value="ENSMGAP00000022366.1"/>
    <property type="gene ID" value="ENSMGAG00000018930.1"/>
</dbReference>
<keyword evidence="3 5" id="KW-0547">Nucleotide-binding</keyword>
<dbReference type="GeneTree" id="ENSGT00940000160215"/>
<dbReference type="InterPro" id="IPR050117">
    <property type="entry name" value="MAPK"/>
</dbReference>
<evidence type="ECO:0000256" key="3">
    <source>
        <dbReference type="ARBA" id="ARBA00022741"/>
    </source>
</evidence>
<dbReference type="FunFam" id="3.30.200.20:FF:000242">
    <property type="entry name" value="Mitogen-activated protein kinase"/>
    <property type="match status" value="1"/>
</dbReference>
<keyword evidence="10" id="KW-1185">Reference proteome</keyword>
<dbReference type="InParanoid" id="A0A803XS70"/>
<dbReference type="PROSITE" id="PS00107">
    <property type="entry name" value="PROTEIN_KINASE_ATP"/>
    <property type="match status" value="1"/>
</dbReference>
<feature type="domain" description="Protein kinase" evidence="8">
    <location>
        <begin position="132"/>
        <end position="345"/>
    </location>
</feature>
<evidence type="ECO:0000256" key="6">
    <source>
        <dbReference type="SAM" id="Phobius"/>
    </source>
</evidence>
<dbReference type="Gene3D" id="3.30.200.20">
    <property type="entry name" value="Phosphorylase Kinase, domain 1"/>
    <property type="match status" value="1"/>
</dbReference>
<reference evidence="9" key="2">
    <citation type="submission" date="2025-08" db="UniProtKB">
        <authorList>
            <consortium name="Ensembl"/>
        </authorList>
    </citation>
    <scope>IDENTIFICATION</scope>
</reference>
<keyword evidence="2" id="KW-0597">Phosphoprotein</keyword>
<dbReference type="PROSITE" id="PS50011">
    <property type="entry name" value="PROTEIN_KINASE_DOM"/>
    <property type="match status" value="1"/>
</dbReference>
<reference evidence="9" key="1">
    <citation type="journal article" date="2010" name="PLoS Biol.">
        <title>Multi-platform next-generation sequencing of the domestic turkey (Meleagris gallopavo): genome assembly and analysis.</title>
        <authorList>
            <person name="Dalloul R.A."/>
            <person name="Long J.A."/>
            <person name="Zimin A.V."/>
            <person name="Aslam L."/>
            <person name="Beal K."/>
            <person name="Blomberg L.A."/>
            <person name="Bouffard P."/>
            <person name="Burt D.W."/>
            <person name="Crasta O."/>
            <person name="Crooijmans R.P."/>
            <person name="Cooper K."/>
            <person name="Coulombe R.A."/>
            <person name="De S."/>
            <person name="Delany M.E."/>
            <person name="Dodgson J.B."/>
            <person name="Dong J.J."/>
            <person name="Evans C."/>
            <person name="Frederickson K.M."/>
            <person name="Flicek P."/>
            <person name="Florea L."/>
            <person name="Folkerts O."/>
            <person name="Groenen M.A."/>
            <person name="Harkins T.T."/>
            <person name="Herrero J."/>
            <person name="Hoffmann S."/>
            <person name="Megens H.J."/>
            <person name="Jiang A."/>
            <person name="de Jong P."/>
            <person name="Kaiser P."/>
            <person name="Kim H."/>
            <person name="Kim K.W."/>
            <person name="Kim S."/>
            <person name="Langenberger D."/>
            <person name="Lee M.K."/>
            <person name="Lee T."/>
            <person name="Mane S."/>
            <person name="Marcais G."/>
            <person name="Marz M."/>
            <person name="McElroy A.P."/>
            <person name="Modise T."/>
            <person name="Nefedov M."/>
            <person name="Notredame C."/>
            <person name="Paton I.R."/>
            <person name="Payne W.S."/>
            <person name="Pertea G."/>
            <person name="Prickett D."/>
            <person name="Puiu D."/>
            <person name="Qioa D."/>
            <person name="Raineri E."/>
            <person name="Ruffier M."/>
            <person name="Salzberg S.L."/>
            <person name="Schatz M.C."/>
            <person name="Scheuring C."/>
            <person name="Schmidt C.J."/>
            <person name="Schroeder S."/>
            <person name="Searle S.M."/>
            <person name="Smith E.J."/>
            <person name="Smith J."/>
            <person name="Sonstegard T.S."/>
            <person name="Stadler P.F."/>
            <person name="Tafer H."/>
            <person name="Tu Z.J."/>
            <person name="Van Tassell C.P."/>
            <person name="Vilella A.J."/>
            <person name="Williams K.P."/>
            <person name="Yorke J.A."/>
            <person name="Zhang L."/>
            <person name="Zhang H.B."/>
            <person name="Zhang X."/>
            <person name="Zhang Y."/>
            <person name="Reed K.M."/>
        </authorList>
    </citation>
    <scope>NUCLEOTIDE SEQUENCE [LARGE SCALE GENOMIC DNA]</scope>
</reference>
<evidence type="ECO:0000313" key="9">
    <source>
        <dbReference type="Ensembl" id="ENSMGAP00000022366.1"/>
    </source>
</evidence>
<dbReference type="InterPro" id="IPR011009">
    <property type="entry name" value="Kinase-like_dom_sf"/>
</dbReference>
<keyword evidence="7" id="KW-0732">Signal</keyword>
<name>A0A803XS70_MELGA</name>
<keyword evidence="6" id="KW-0472">Membrane</keyword>
<evidence type="ECO:0000256" key="4">
    <source>
        <dbReference type="ARBA" id="ARBA00022840"/>
    </source>
</evidence>
<keyword evidence="6" id="KW-1133">Transmembrane helix</keyword>
<feature type="chain" id="PRO_5044501341" description="Protein kinase domain-containing protein" evidence="7">
    <location>
        <begin position="19"/>
        <end position="345"/>
    </location>
</feature>
<evidence type="ECO:0000256" key="2">
    <source>
        <dbReference type="ARBA" id="ARBA00022553"/>
    </source>
</evidence>
<evidence type="ECO:0000259" key="8">
    <source>
        <dbReference type="PROSITE" id="PS50011"/>
    </source>
</evidence>
<proteinExistence type="predicted"/>
<evidence type="ECO:0000256" key="1">
    <source>
        <dbReference type="ARBA" id="ARBA00001946"/>
    </source>
</evidence>
<organism evidence="9 10">
    <name type="scientific">Meleagris gallopavo</name>
    <name type="common">Wild turkey</name>
    <dbReference type="NCBI Taxonomy" id="9103"/>
    <lineage>
        <taxon>Eukaryota</taxon>
        <taxon>Metazoa</taxon>
        <taxon>Chordata</taxon>
        <taxon>Craniata</taxon>
        <taxon>Vertebrata</taxon>
        <taxon>Euteleostomi</taxon>
        <taxon>Archelosauria</taxon>
        <taxon>Archosauria</taxon>
        <taxon>Dinosauria</taxon>
        <taxon>Saurischia</taxon>
        <taxon>Theropoda</taxon>
        <taxon>Coelurosauria</taxon>
        <taxon>Aves</taxon>
        <taxon>Neognathae</taxon>
        <taxon>Galloanserae</taxon>
        <taxon>Galliformes</taxon>
        <taxon>Phasianidae</taxon>
        <taxon>Meleagridinae</taxon>
        <taxon>Meleagris</taxon>
    </lineage>
</organism>